<dbReference type="Proteomes" id="UP001605036">
    <property type="component" value="Unassembled WGS sequence"/>
</dbReference>
<evidence type="ECO:0000256" key="1">
    <source>
        <dbReference type="SAM" id="Coils"/>
    </source>
</evidence>
<name>A0ABD1XFB3_9MARC</name>
<comment type="caution">
    <text evidence="2">The sequence shown here is derived from an EMBL/GenBank/DDBJ whole genome shotgun (WGS) entry which is preliminary data.</text>
</comment>
<accession>A0ABD1XFB3</accession>
<feature type="coiled-coil region" evidence="1">
    <location>
        <begin position="95"/>
        <end position="144"/>
    </location>
</feature>
<keyword evidence="3" id="KW-1185">Reference proteome</keyword>
<organism evidence="2 3">
    <name type="scientific">Riccia fluitans</name>
    <dbReference type="NCBI Taxonomy" id="41844"/>
    <lineage>
        <taxon>Eukaryota</taxon>
        <taxon>Viridiplantae</taxon>
        <taxon>Streptophyta</taxon>
        <taxon>Embryophyta</taxon>
        <taxon>Marchantiophyta</taxon>
        <taxon>Marchantiopsida</taxon>
        <taxon>Marchantiidae</taxon>
        <taxon>Marchantiales</taxon>
        <taxon>Ricciaceae</taxon>
        <taxon>Riccia</taxon>
    </lineage>
</organism>
<reference evidence="2 3" key="1">
    <citation type="submission" date="2024-09" db="EMBL/GenBank/DDBJ databases">
        <title>Chromosome-scale assembly of Riccia fluitans.</title>
        <authorList>
            <person name="Paukszto L."/>
            <person name="Sawicki J."/>
            <person name="Karawczyk K."/>
            <person name="Piernik-Szablinska J."/>
            <person name="Szczecinska M."/>
            <person name="Mazdziarz M."/>
        </authorList>
    </citation>
    <scope>NUCLEOTIDE SEQUENCE [LARGE SCALE GENOMIC DNA]</scope>
    <source>
        <strain evidence="2">Rf_01</strain>
        <tissue evidence="2">Aerial parts of the thallus</tissue>
    </source>
</reference>
<dbReference type="AlphaFoldDB" id="A0ABD1XFB3"/>
<gene>
    <name evidence="2" type="ORF">R1flu_026214</name>
</gene>
<protein>
    <submittedName>
        <fullName evidence="2">Uncharacterized protein</fullName>
    </submittedName>
</protein>
<evidence type="ECO:0000313" key="2">
    <source>
        <dbReference type="EMBL" id="KAL2607641.1"/>
    </source>
</evidence>
<dbReference type="EMBL" id="JBHFFA010000008">
    <property type="protein sequence ID" value="KAL2607641.1"/>
    <property type="molecule type" value="Genomic_DNA"/>
</dbReference>
<proteinExistence type="predicted"/>
<sequence length="185" mass="21536">MRSYFKSREVAVLAPLLLHDIGNADTKLMWDAEGGELIRQRDHLNKELDKAKESTQEANRSEWPFRVNKTRLQEDLEFIAGREEEHIEGKFHVAKAEWEAENKELLMEMVLIHEESKHMLLRKIEALEKQLQAKMDKLKMLKEDDKKILKWLRLAKKKGGDLKAKLAVMLAGVLVKPETTTLQLL</sequence>
<keyword evidence="1" id="KW-0175">Coiled coil</keyword>
<evidence type="ECO:0000313" key="3">
    <source>
        <dbReference type="Proteomes" id="UP001605036"/>
    </source>
</evidence>